<proteinExistence type="predicted"/>
<evidence type="ECO:0000313" key="6">
    <source>
        <dbReference type="EMBL" id="KAJ5100342.1"/>
    </source>
</evidence>
<keyword evidence="3" id="KW-0067">ATP-binding</keyword>
<keyword evidence="4" id="KW-0472">Membrane</keyword>
<feature type="domain" description="Epidermal growth factor receptor-like transmembrane-juxtamembrane segment" evidence="5">
    <location>
        <begin position="123"/>
        <end position="153"/>
    </location>
</feature>
<keyword evidence="4" id="KW-1133">Transmembrane helix</keyword>
<keyword evidence="1" id="KW-0597">Phosphoprotein</keyword>
<name>A0A9W9FI09_9EURO</name>
<keyword evidence="4" id="KW-0812">Transmembrane</keyword>
<dbReference type="Pfam" id="PF21314">
    <property type="entry name" value="TM_ErbB1"/>
    <property type="match status" value="1"/>
</dbReference>
<dbReference type="AlphaFoldDB" id="A0A9W9FI09"/>
<protein>
    <recommendedName>
        <fullName evidence="5">Epidermal growth factor receptor-like transmembrane-juxtamembrane segment domain-containing protein</fullName>
    </recommendedName>
</protein>
<reference evidence="6" key="2">
    <citation type="journal article" date="2023" name="IMA Fungus">
        <title>Comparative genomic study of the Penicillium genus elucidates a diverse pangenome and 15 lateral gene transfer events.</title>
        <authorList>
            <person name="Petersen C."/>
            <person name="Sorensen T."/>
            <person name="Nielsen M.R."/>
            <person name="Sondergaard T.E."/>
            <person name="Sorensen J.L."/>
            <person name="Fitzpatrick D.A."/>
            <person name="Frisvad J.C."/>
            <person name="Nielsen K.L."/>
        </authorList>
    </citation>
    <scope>NUCLEOTIDE SEQUENCE</scope>
    <source>
        <strain evidence="6">IBT 30069</strain>
    </source>
</reference>
<feature type="transmembrane region" description="Helical" evidence="4">
    <location>
        <begin position="120"/>
        <end position="145"/>
    </location>
</feature>
<evidence type="ECO:0000256" key="2">
    <source>
        <dbReference type="ARBA" id="ARBA00022741"/>
    </source>
</evidence>
<keyword evidence="7" id="KW-1185">Reference proteome</keyword>
<sequence length="218" mass="22735">MSLDPPSGFAIRRDGTCDENETKCGNTGNSFVSCCPDEAICYGWHNSNCCTGNQNCTLTLIESPTCANDTWTLYLNGGYFCCAPDTIGYANSGTDGCAEAGSTLPSGATVLVSHSTDQNVGAIAGGVVGGVAGVVLLGIACYLVFRRRQMGDKLYRRDGANDIPDSLGTAGISKGEYSASRELDANSLAPQELYGQARCEMPGSENNGAQCRPTAELP</sequence>
<evidence type="ECO:0000256" key="4">
    <source>
        <dbReference type="SAM" id="Phobius"/>
    </source>
</evidence>
<dbReference type="OrthoDB" id="4779287at2759"/>
<dbReference type="InterPro" id="IPR049328">
    <property type="entry name" value="TM_ErbB1"/>
</dbReference>
<gene>
    <name evidence="6" type="ORF">N7456_006394</name>
</gene>
<accession>A0A9W9FI09</accession>
<organism evidence="6 7">
    <name type="scientific">Penicillium angulare</name>
    <dbReference type="NCBI Taxonomy" id="116970"/>
    <lineage>
        <taxon>Eukaryota</taxon>
        <taxon>Fungi</taxon>
        <taxon>Dikarya</taxon>
        <taxon>Ascomycota</taxon>
        <taxon>Pezizomycotina</taxon>
        <taxon>Eurotiomycetes</taxon>
        <taxon>Eurotiomycetidae</taxon>
        <taxon>Eurotiales</taxon>
        <taxon>Aspergillaceae</taxon>
        <taxon>Penicillium</taxon>
    </lineage>
</organism>
<dbReference type="Proteomes" id="UP001149165">
    <property type="component" value="Unassembled WGS sequence"/>
</dbReference>
<dbReference type="GO" id="GO:0005524">
    <property type="term" value="F:ATP binding"/>
    <property type="evidence" value="ECO:0007669"/>
    <property type="project" value="UniProtKB-KW"/>
</dbReference>
<evidence type="ECO:0000259" key="5">
    <source>
        <dbReference type="Pfam" id="PF21314"/>
    </source>
</evidence>
<dbReference type="EMBL" id="JAPQKH010000004">
    <property type="protein sequence ID" value="KAJ5100342.1"/>
    <property type="molecule type" value="Genomic_DNA"/>
</dbReference>
<keyword evidence="2" id="KW-0547">Nucleotide-binding</keyword>
<evidence type="ECO:0000256" key="1">
    <source>
        <dbReference type="ARBA" id="ARBA00022553"/>
    </source>
</evidence>
<comment type="caution">
    <text evidence="6">The sequence shown here is derived from an EMBL/GenBank/DDBJ whole genome shotgun (WGS) entry which is preliminary data.</text>
</comment>
<evidence type="ECO:0000256" key="3">
    <source>
        <dbReference type="ARBA" id="ARBA00022840"/>
    </source>
</evidence>
<evidence type="ECO:0000313" key="7">
    <source>
        <dbReference type="Proteomes" id="UP001149165"/>
    </source>
</evidence>
<reference evidence="6" key="1">
    <citation type="submission" date="2022-11" db="EMBL/GenBank/DDBJ databases">
        <authorList>
            <person name="Petersen C."/>
        </authorList>
    </citation>
    <scope>NUCLEOTIDE SEQUENCE</scope>
    <source>
        <strain evidence="6">IBT 30069</strain>
    </source>
</reference>